<dbReference type="Pfam" id="PF01725">
    <property type="entry name" value="Ham1p_like"/>
    <property type="match status" value="1"/>
</dbReference>
<accession>A0A645DSB2</accession>
<comment type="caution">
    <text evidence="17">The sequence shown here is derived from an EMBL/GenBank/DDBJ whole genome shotgun (WGS) entry which is preliminary data.</text>
</comment>
<comment type="catalytic activity">
    <reaction evidence="9">
        <text>dITP + H2O = dIMP + diphosphate + H(+)</text>
        <dbReference type="Rhea" id="RHEA:28342"/>
        <dbReference type="ChEBI" id="CHEBI:15377"/>
        <dbReference type="ChEBI" id="CHEBI:15378"/>
        <dbReference type="ChEBI" id="CHEBI:33019"/>
        <dbReference type="ChEBI" id="CHEBI:61194"/>
        <dbReference type="ChEBI" id="CHEBI:61382"/>
        <dbReference type="EC" id="3.6.1.66"/>
    </reaction>
</comment>
<dbReference type="GO" id="GO:0005829">
    <property type="term" value="C:cytosol"/>
    <property type="evidence" value="ECO:0007669"/>
    <property type="project" value="TreeGrafter"/>
</dbReference>
<reference evidence="17" key="1">
    <citation type="submission" date="2019-08" db="EMBL/GenBank/DDBJ databases">
        <authorList>
            <person name="Kucharzyk K."/>
            <person name="Murdoch R.W."/>
            <person name="Higgins S."/>
            <person name="Loffler F."/>
        </authorList>
    </citation>
    <scope>NUCLEOTIDE SEQUENCE</scope>
</reference>
<dbReference type="CDD" id="cd00515">
    <property type="entry name" value="HAM1"/>
    <property type="match status" value="1"/>
</dbReference>
<evidence type="ECO:0000313" key="17">
    <source>
        <dbReference type="EMBL" id="MPM92201.1"/>
    </source>
</evidence>
<comment type="cofactor">
    <cofactor evidence="1">
        <name>Mg(2+)</name>
        <dbReference type="ChEBI" id="CHEBI:18420"/>
    </cofactor>
</comment>
<evidence type="ECO:0000256" key="9">
    <source>
        <dbReference type="ARBA" id="ARBA00051875"/>
    </source>
</evidence>
<evidence type="ECO:0000256" key="15">
    <source>
        <dbReference type="ARBA" id="ARBA00083186"/>
    </source>
</evidence>
<dbReference type="SUPFAM" id="SSF52972">
    <property type="entry name" value="ITPase-like"/>
    <property type="match status" value="1"/>
</dbReference>
<dbReference type="GO" id="GO:0035870">
    <property type="term" value="F:dITP diphosphatase activity"/>
    <property type="evidence" value="ECO:0007669"/>
    <property type="project" value="RHEA"/>
</dbReference>
<dbReference type="InterPro" id="IPR020922">
    <property type="entry name" value="dITP/XTP_pyrophosphatase"/>
</dbReference>
<dbReference type="GO" id="GO:0036220">
    <property type="term" value="F:ITP diphosphatase activity"/>
    <property type="evidence" value="ECO:0007669"/>
    <property type="project" value="UniProtKB-EC"/>
</dbReference>
<dbReference type="GO" id="GO:0000166">
    <property type="term" value="F:nucleotide binding"/>
    <property type="evidence" value="ECO:0007669"/>
    <property type="project" value="UniProtKB-KW"/>
</dbReference>
<dbReference type="HAMAP" id="MF_01405">
    <property type="entry name" value="Non_canon_purine_NTPase"/>
    <property type="match status" value="1"/>
</dbReference>
<organism evidence="17">
    <name type="scientific">bioreactor metagenome</name>
    <dbReference type="NCBI Taxonomy" id="1076179"/>
    <lineage>
        <taxon>unclassified sequences</taxon>
        <taxon>metagenomes</taxon>
        <taxon>ecological metagenomes</taxon>
    </lineage>
</organism>
<evidence type="ECO:0000256" key="3">
    <source>
        <dbReference type="ARBA" id="ARBA00011738"/>
    </source>
</evidence>
<evidence type="ECO:0000256" key="6">
    <source>
        <dbReference type="ARBA" id="ARBA00022801"/>
    </source>
</evidence>
<evidence type="ECO:0000256" key="1">
    <source>
        <dbReference type="ARBA" id="ARBA00001946"/>
    </source>
</evidence>
<evidence type="ECO:0000256" key="5">
    <source>
        <dbReference type="ARBA" id="ARBA00022741"/>
    </source>
</evidence>
<dbReference type="GO" id="GO:0017111">
    <property type="term" value="F:ribonucleoside triphosphate phosphatase activity"/>
    <property type="evidence" value="ECO:0007669"/>
    <property type="project" value="InterPro"/>
</dbReference>
<evidence type="ECO:0000256" key="10">
    <source>
        <dbReference type="ARBA" id="ARBA00052017"/>
    </source>
</evidence>
<sequence length="194" mass="21553">MELIFSTGNQHKLKEAQEILGEGFKLVTPQMLGVNEEIEETGTTLSANAILKADYLWKRFQQPCFADDTGLEVDSLGGRPGVYSARYAGEENNPSKNMSKLLKELEGIENRSARFKTVIALILDGSPILFEGCVEGEILKEPIGEKGFGYDPVFKPQGFNISMAQLSSQEKNSISHRGKAIRQLSQYLHNLRSK</sequence>
<proteinExistence type="inferred from homology"/>
<protein>
    <recommendedName>
        <fullName evidence="12">dITP/XTP pyrophosphatase</fullName>
        <ecNumber evidence="11">3.6.1.66</ecNumber>
    </recommendedName>
    <alternativeName>
        <fullName evidence="13">Non-canonical purine NTP pyrophosphatase</fullName>
    </alternativeName>
    <alternativeName>
        <fullName evidence="14">Non-standard purine NTP pyrophosphatase</fullName>
    </alternativeName>
    <alternativeName>
        <fullName evidence="16">Nucleoside-triphosphate diphosphatase</fullName>
    </alternativeName>
    <alternativeName>
        <fullName evidence="15">Nucleoside-triphosphate pyrophosphatase</fullName>
    </alternativeName>
</protein>
<dbReference type="NCBIfam" id="TIGR00042">
    <property type="entry name" value="RdgB/HAM1 family non-canonical purine NTP pyrophosphatase"/>
    <property type="match status" value="1"/>
</dbReference>
<dbReference type="InterPro" id="IPR002637">
    <property type="entry name" value="RdgB/HAM1"/>
</dbReference>
<dbReference type="PANTHER" id="PTHR11067">
    <property type="entry name" value="INOSINE TRIPHOSPHATE PYROPHOSPHATASE/HAM1 PROTEIN"/>
    <property type="match status" value="1"/>
</dbReference>
<keyword evidence="5" id="KW-0547">Nucleotide-binding</keyword>
<keyword evidence="4" id="KW-0479">Metal-binding</keyword>
<evidence type="ECO:0000256" key="11">
    <source>
        <dbReference type="ARBA" id="ARBA00066468"/>
    </source>
</evidence>
<evidence type="ECO:0000256" key="4">
    <source>
        <dbReference type="ARBA" id="ARBA00022723"/>
    </source>
</evidence>
<dbReference type="PANTHER" id="PTHR11067:SF9">
    <property type="entry name" value="INOSINE TRIPHOSPHATE PYROPHOSPHATASE"/>
    <property type="match status" value="1"/>
</dbReference>
<dbReference type="InterPro" id="IPR029001">
    <property type="entry name" value="ITPase-like_fam"/>
</dbReference>
<name>A0A645DSB2_9ZZZZ</name>
<evidence type="ECO:0000256" key="2">
    <source>
        <dbReference type="ARBA" id="ARBA00008023"/>
    </source>
</evidence>
<dbReference type="FunFam" id="3.90.950.10:FF:000001">
    <property type="entry name" value="dITP/XTP pyrophosphatase"/>
    <property type="match status" value="1"/>
</dbReference>
<dbReference type="EMBL" id="VSSQ01039175">
    <property type="protein sequence ID" value="MPM92201.1"/>
    <property type="molecule type" value="Genomic_DNA"/>
</dbReference>
<dbReference type="GO" id="GO:0046872">
    <property type="term" value="F:metal ion binding"/>
    <property type="evidence" value="ECO:0007669"/>
    <property type="project" value="UniProtKB-KW"/>
</dbReference>
<dbReference type="EC" id="3.6.1.66" evidence="11"/>
<evidence type="ECO:0000256" key="13">
    <source>
        <dbReference type="ARBA" id="ARBA00075987"/>
    </source>
</evidence>
<evidence type="ECO:0000256" key="14">
    <source>
        <dbReference type="ARBA" id="ARBA00078805"/>
    </source>
</evidence>
<keyword evidence="8" id="KW-0546">Nucleotide metabolism</keyword>
<dbReference type="AlphaFoldDB" id="A0A645DSB2"/>
<keyword evidence="7" id="KW-0460">Magnesium</keyword>
<dbReference type="GO" id="GO:0009117">
    <property type="term" value="P:nucleotide metabolic process"/>
    <property type="evidence" value="ECO:0007669"/>
    <property type="project" value="UniProtKB-KW"/>
</dbReference>
<comment type="similarity">
    <text evidence="2">Belongs to the HAM1 NTPase family.</text>
</comment>
<evidence type="ECO:0000256" key="7">
    <source>
        <dbReference type="ARBA" id="ARBA00022842"/>
    </source>
</evidence>
<dbReference type="Gene3D" id="3.90.950.10">
    <property type="match status" value="1"/>
</dbReference>
<comment type="catalytic activity">
    <reaction evidence="10">
        <text>XTP + H2O = XMP + diphosphate + H(+)</text>
        <dbReference type="Rhea" id="RHEA:28610"/>
        <dbReference type="ChEBI" id="CHEBI:15377"/>
        <dbReference type="ChEBI" id="CHEBI:15378"/>
        <dbReference type="ChEBI" id="CHEBI:33019"/>
        <dbReference type="ChEBI" id="CHEBI:57464"/>
        <dbReference type="ChEBI" id="CHEBI:61314"/>
        <dbReference type="EC" id="3.6.1.66"/>
    </reaction>
</comment>
<dbReference type="GO" id="GO:0009146">
    <property type="term" value="P:purine nucleoside triphosphate catabolic process"/>
    <property type="evidence" value="ECO:0007669"/>
    <property type="project" value="UniProtKB-ARBA"/>
</dbReference>
<keyword evidence="6 17" id="KW-0378">Hydrolase</keyword>
<gene>
    <name evidence="17" type="ORF">SDC9_139336</name>
</gene>
<evidence type="ECO:0000256" key="12">
    <source>
        <dbReference type="ARBA" id="ARBA00071289"/>
    </source>
</evidence>
<comment type="subunit">
    <text evidence="3">Homodimer.</text>
</comment>
<dbReference type="GO" id="GO:0036222">
    <property type="term" value="F:XTP diphosphatase activity"/>
    <property type="evidence" value="ECO:0007669"/>
    <property type="project" value="RHEA"/>
</dbReference>
<evidence type="ECO:0000256" key="8">
    <source>
        <dbReference type="ARBA" id="ARBA00023080"/>
    </source>
</evidence>
<evidence type="ECO:0000256" key="16">
    <source>
        <dbReference type="ARBA" id="ARBA00083635"/>
    </source>
</evidence>